<sequence length="546" mass="60633">MAIPTRVSKSASGGSRHSPSATDSGRSSAASGTFVADDDEVRADEEMAAYVRRQWSKKVAAGTSEETVRKMFEFPAPTDPLPPLSPDDAVSLYSRYLSPYEKDEIHDYRQVYFVGPNCDKKPATKDNTANNHGFDDERGDYLLVMHDHIQFRYEVIDVLGKGSFGQVLQCRDHKTGDMVAVKIIRNKKRFHHQALVEIKVLENLVKWDPDEKHFVIRMVESFTFRGHLCIVTELLSINLYELVKANSFAGFSTVLIRRFAVQILHSLSLLRHHRVIHCDLKPENILLKHPAKSGIKVIDFGSSCFENEKVYTYIQSRFYRSPEVILGSNYTMAIDIWSLGCILAEMYTGYPIFPGENEQEQLACIMEILGVPDKYLVDRSSRKRLFFDSTGAPRPVVNSKGRRRRPGSKALAQVLKCDDELFVDFIAKCLAWDPERRLKPDQAMRHPFIAGSRSPAAQSTIPSRTSRSSALTSSTSSRHASYGAGATSSPSISTPMKKTAAAASTGVSTAPTARTRTMSSATGSAAGTTRYSAKASLPAPTRFVKS</sequence>
<gene>
    <name evidence="14" type="ORF">DMC30DRAFT_350675</name>
</gene>
<keyword evidence="6 14" id="KW-0418">Kinase</keyword>
<feature type="compositionally biased region" description="Low complexity" evidence="12">
    <location>
        <begin position="499"/>
        <end position="513"/>
    </location>
</feature>
<dbReference type="InterPro" id="IPR011009">
    <property type="entry name" value="Kinase-like_dom_sf"/>
</dbReference>
<feature type="binding site" evidence="11">
    <location>
        <position position="182"/>
    </location>
    <ligand>
        <name>ATP</name>
        <dbReference type="ChEBI" id="CHEBI:30616"/>
    </ligand>
</feature>
<organism evidence="14 15">
    <name type="scientific">Rhodotorula diobovata</name>
    <dbReference type="NCBI Taxonomy" id="5288"/>
    <lineage>
        <taxon>Eukaryota</taxon>
        <taxon>Fungi</taxon>
        <taxon>Dikarya</taxon>
        <taxon>Basidiomycota</taxon>
        <taxon>Pucciniomycotina</taxon>
        <taxon>Microbotryomycetes</taxon>
        <taxon>Sporidiobolales</taxon>
        <taxon>Sporidiobolaceae</taxon>
        <taxon>Rhodotorula</taxon>
    </lineage>
</organism>
<dbReference type="PANTHER" id="PTHR24058:SF22">
    <property type="entry name" value="DUAL SPECIFICITY TYROSINE-PHOSPHORYLATION-REGULATED KINASE 4"/>
    <property type="match status" value="1"/>
</dbReference>
<dbReference type="EC" id="2.7.12.1" evidence="2"/>
<keyword evidence="3" id="KW-0723">Serine/threonine-protein kinase</keyword>
<dbReference type="OrthoDB" id="9332038at2759"/>
<dbReference type="PANTHER" id="PTHR24058">
    <property type="entry name" value="DUAL SPECIFICITY PROTEIN KINASE"/>
    <property type="match status" value="1"/>
</dbReference>
<accession>A0A5C5G0A9</accession>
<feature type="region of interest" description="Disordered" evidence="12">
    <location>
        <begin position="449"/>
        <end position="546"/>
    </location>
</feature>
<comment type="similarity">
    <text evidence="1">Belongs to the protein kinase superfamily. CMGC Ser/Thr protein kinase family. MNB/DYRK subfamily.</text>
</comment>
<feature type="compositionally biased region" description="Polar residues" evidence="12">
    <location>
        <begin position="7"/>
        <end position="31"/>
    </location>
</feature>
<dbReference type="AlphaFoldDB" id="A0A5C5G0A9"/>
<evidence type="ECO:0000313" key="15">
    <source>
        <dbReference type="Proteomes" id="UP000311382"/>
    </source>
</evidence>
<keyword evidence="7 11" id="KW-0067">ATP-binding</keyword>
<dbReference type="InterPro" id="IPR000719">
    <property type="entry name" value="Prot_kinase_dom"/>
</dbReference>
<feature type="compositionally biased region" description="Low complexity" evidence="12">
    <location>
        <begin position="463"/>
        <end position="481"/>
    </location>
</feature>
<name>A0A5C5G0A9_9BASI</name>
<dbReference type="GO" id="GO:0004674">
    <property type="term" value="F:protein serine/threonine kinase activity"/>
    <property type="evidence" value="ECO:0007669"/>
    <property type="project" value="UniProtKB-KW"/>
</dbReference>
<comment type="catalytic activity">
    <reaction evidence="9">
        <text>L-threonyl-[protein] + ATP = O-phospho-L-threonyl-[protein] + ADP + H(+)</text>
        <dbReference type="Rhea" id="RHEA:46608"/>
        <dbReference type="Rhea" id="RHEA-COMP:11060"/>
        <dbReference type="Rhea" id="RHEA-COMP:11605"/>
        <dbReference type="ChEBI" id="CHEBI:15378"/>
        <dbReference type="ChEBI" id="CHEBI:30013"/>
        <dbReference type="ChEBI" id="CHEBI:30616"/>
        <dbReference type="ChEBI" id="CHEBI:61977"/>
        <dbReference type="ChEBI" id="CHEBI:456216"/>
        <dbReference type="EC" id="2.7.12.1"/>
    </reaction>
</comment>
<evidence type="ECO:0000256" key="1">
    <source>
        <dbReference type="ARBA" id="ARBA00008867"/>
    </source>
</evidence>
<dbReference type="STRING" id="5288.A0A5C5G0A9"/>
<dbReference type="GO" id="GO:0004712">
    <property type="term" value="F:protein serine/threonine/tyrosine kinase activity"/>
    <property type="evidence" value="ECO:0007669"/>
    <property type="project" value="UniProtKB-EC"/>
</dbReference>
<dbReference type="Proteomes" id="UP000311382">
    <property type="component" value="Unassembled WGS sequence"/>
</dbReference>
<dbReference type="GO" id="GO:0005737">
    <property type="term" value="C:cytoplasm"/>
    <property type="evidence" value="ECO:0007669"/>
    <property type="project" value="TreeGrafter"/>
</dbReference>
<dbReference type="GO" id="GO:0005524">
    <property type="term" value="F:ATP binding"/>
    <property type="evidence" value="ECO:0007669"/>
    <property type="project" value="UniProtKB-UniRule"/>
</dbReference>
<dbReference type="GO" id="GO:0005856">
    <property type="term" value="C:cytoskeleton"/>
    <property type="evidence" value="ECO:0007669"/>
    <property type="project" value="TreeGrafter"/>
</dbReference>
<comment type="catalytic activity">
    <reaction evidence="8">
        <text>L-seryl-[protein] + ATP = O-phospho-L-seryl-[protein] + ADP + H(+)</text>
        <dbReference type="Rhea" id="RHEA:17989"/>
        <dbReference type="Rhea" id="RHEA-COMP:9863"/>
        <dbReference type="Rhea" id="RHEA-COMP:11604"/>
        <dbReference type="ChEBI" id="CHEBI:15378"/>
        <dbReference type="ChEBI" id="CHEBI:29999"/>
        <dbReference type="ChEBI" id="CHEBI:30616"/>
        <dbReference type="ChEBI" id="CHEBI:83421"/>
        <dbReference type="ChEBI" id="CHEBI:456216"/>
        <dbReference type="EC" id="2.7.12.1"/>
    </reaction>
</comment>
<dbReference type="EMBL" id="SOZI01000044">
    <property type="protein sequence ID" value="TNY21421.1"/>
    <property type="molecule type" value="Genomic_DNA"/>
</dbReference>
<dbReference type="PROSITE" id="PS50011">
    <property type="entry name" value="PROTEIN_KINASE_DOM"/>
    <property type="match status" value="1"/>
</dbReference>
<feature type="region of interest" description="Disordered" evidence="12">
    <location>
        <begin position="1"/>
        <end position="41"/>
    </location>
</feature>
<evidence type="ECO:0000256" key="3">
    <source>
        <dbReference type="ARBA" id="ARBA00022527"/>
    </source>
</evidence>
<keyword evidence="15" id="KW-1185">Reference proteome</keyword>
<protein>
    <recommendedName>
        <fullName evidence="2">dual-specificity kinase</fullName>
        <ecNumber evidence="2">2.7.12.1</ecNumber>
    </recommendedName>
</protein>
<dbReference type="Pfam" id="PF00069">
    <property type="entry name" value="Pkinase"/>
    <property type="match status" value="1"/>
</dbReference>
<dbReference type="Gene3D" id="1.10.510.10">
    <property type="entry name" value="Transferase(Phosphotransferase) domain 1"/>
    <property type="match status" value="1"/>
</dbReference>
<comment type="caution">
    <text evidence="14">The sequence shown here is derived from an EMBL/GenBank/DDBJ whole genome shotgun (WGS) entry which is preliminary data.</text>
</comment>
<feature type="compositionally biased region" description="Polar residues" evidence="12">
    <location>
        <begin position="486"/>
        <end position="496"/>
    </location>
</feature>
<feature type="compositionally biased region" description="Polar residues" evidence="12">
    <location>
        <begin position="514"/>
        <end position="531"/>
    </location>
</feature>
<evidence type="ECO:0000256" key="2">
    <source>
        <dbReference type="ARBA" id="ARBA00013203"/>
    </source>
</evidence>
<reference evidence="14 15" key="1">
    <citation type="submission" date="2019-03" db="EMBL/GenBank/DDBJ databases">
        <title>Rhodosporidium diobovatum UCD-FST 08-225 genome sequencing, assembly, and annotation.</title>
        <authorList>
            <person name="Fakankun I.U."/>
            <person name="Fristensky B."/>
            <person name="Levin D.B."/>
        </authorList>
    </citation>
    <scope>NUCLEOTIDE SEQUENCE [LARGE SCALE GENOMIC DNA]</scope>
    <source>
        <strain evidence="14 15">UCD-FST 08-225</strain>
    </source>
</reference>
<evidence type="ECO:0000313" key="14">
    <source>
        <dbReference type="EMBL" id="TNY21421.1"/>
    </source>
</evidence>
<dbReference type="FunFam" id="1.10.510.10:FF:000112">
    <property type="entry name" value="Putative dual specificity tyrosine-phosphorylation-regulated kinase 2"/>
    <property type="match status" value="1"/>
</dbReference>
<evidence type="ECO:0000256" key="8">
    <source>
        <dbReference type="ARBA" id="ARBA00049003"/>
    </source>
</evidence>
<dbReference type="InterPro" id="IPR008271">
    <property type="entry name" value="Ser/Thr_kinase_AS"/>
</dbReference>
<evidence type="ECO:0000259" key="13">
    <source>
        <dbReference type="PROSITE" id="PS50011"/>
    </source>
</evidence>
<evidence type="ECO:0000256" key="6">
    <source>
        <dbReference type="ARBA" id="ARBA00022777"/>
    </source>
</evidence>
<dbReference type="SMART" id="SM00220">
    <property type="entry name" value="S_TKc"/>
    <property type="match status" value="1"/>
</dbReference>
<evidence type="ECO:0000256" key="10">
    <source>
        <dbReference type="ARBA" id="ARBA00051680"/>
    </source>
</evidence>
<dbReference type="InterPro" id="IPR017441">
    <property type="entry name" value="Protein_kinase_ATP_BS"/>
</dbReference>
<keyword evidence="4" id="KW-0808">Transferase</keyword>
<dbReference type="CDD" id="cd14210">
    <property type="entry name" value="PKc_DYRK"/>
    <property type="match status" value="1"/>
</dbReference>
<dbReference type="PROSITE" id="PS00107">
    <property type="entry name" value="PROTEIN_KINASE_ATP"/>
    <property type="match status" value="1"/>
</dbReference>
<evidence type="ECO:0000256" key="12">
    <source>
        <dbReference type="SAM" id="MobiDB-lite"/>
    </source>
</evidence>
<dbReference type="InterPro" id="IPR042521">
    <property type="entry name" value="DYRK"/>
</dbReference>
<evidence type="ECO:0000256" key="4">
    <source>
        <dbReference type="ARBA" id="ARBA00022679"/>
    </source>
</evidence>
<evidence type="ECO:0000256" key="7">
    <source>
        <dbReference type="ARBA" id="ARBA00022840"/>
    </source>
</evidence>
<dbReference type="Gene3D" id="3.30.200.20">
    <property type="entry name" value="Phosphorylase Kinase, domain 1"/>
    <property type="match status" value="1"/>
</dbReference>
<dbReference type="Gene3D" id="3.30.10.30">
    <property type="entry name" value="DYRK"/>
    <property type="match status" value="1"/>
</dbReference>
<proteinExistence type="inferred from homology"/>
<comment type="catalytic activity">
    <reaction evidence="10">
        <text>L-tyrosyl-[protein] + ATP = O-phospho-L-tyrosyl-[protein] + ADP + H(+)</text>
        <dbReference type="Rhea" id="RHEA:10596"/>
        <dbReference type="Rhea" id="RHEA-COMP:10136"/>
        <dbReference type="Rhea" id="RHEA-COMP:20101"/>
        <dbReference type="ChEBI" id="CHEBI:15378"/>
        <dbReference type="ChEBI" id="CHEBI:30616"/>
        <dbReference type="ChEBI" id="CHEBI:46858"/>
        <dbReference type="ChEBI" id="CHEBI:61978"/>
        <dbReference type="ChEBI" id="CHEBI:456216"/>
        <dbReference type="EC" id="2.7.12.1"/>
    </reaction>
</comment>
<dbReference type="SUPFAM" id="SSF56112">
    <property type="entry name" value="Protein kinase-like (PK-like)"/>
    <property type="match status" value="1"/>
</dbReference>
<keyword evidence="5 11" id="KW-0547">Nucleotide-binding</keyword>
<dbReference type="PROSITE" id="PS00108">
    <property type="entry name" value="PROTEIN_KINASE_ST"/>
    <property type="match status" value="1"/>
</dbReference>
<dbReference type="InterPro" id="IPR050494">
    <property type="entry name" value="Ser_Thr_dual-spec_kinase"/>
</dbReference>
<evidence type="ECO:0000256" key="9">
    <source>
        <dbReference type="ARBA" id="ARBA00049308"/>
    </source>
</evidence>
<evidence type="ECO:0000256" key="5">
    <source>
        <dbReference type="ARBA" id="ARBA00022741"/>
    </source>
</evidence>
<evidence type="ECO:0000256" key="11">
    <source>
        <dbReference type="PROSITE-ProRule" id="PRU10141"/>
    </source>
</evidence>
<feature type="domain" description="Protein kinase" evidence="13">
    <location>
        <begin position="153"/>
        <end position="449"/>
    </location>
</feature>